<dbReference type="GO" id="GO:0016020">
    <property type="term" value="C:membrane"/>
    <property type="evidence" value="ECO:0007669"/>
    <property type="project" value="InterPro"/>
</dbReference>
<comment type="caution">
    <text evidence="12">The sequence shown here is derived from an EMBL/GenBank/DDBJ whole genome shotgun (WGS) entry which is preliminary data.</text>
</comment>
<dbReference type="OrthoDB" id="72851at2759"/>
<gene>
    <name evidence="12" type="ORF">J5N97_004488</name>
</gene>
<keyword evidence="2" id="KW-0328">Glycosyltransferase</keyword>
<evidence type="ECO:0000256" key="2">
    <source>
        <dbReference type="ARBA" id="ARBA00022676"/>
    </source>
</evidence>
<protein>
    <recommendedName>
        <fullName evidence="14">Cellulose synthase-like protein G3</fullName>
    </recommendedName>
</protein>
<feature type="transmembrane region" description="Helical" evidence="11">
    <location>
        <begin position="680"/>
        <end position="706"/>
    </location>
</feature>
<feature type="active site" evidence="8">
    <location>
        <position position="178"/>
    </location>
</feature>
<evidence type="ECO:0000313" key="13">
    <source>
        <dbReference type="Proteomes" id="UP001085076"/>
    </source>
</evidence>
<keyword evidence="6 11" id="KW-0472">Membrane</keyword>
<keyword evidence="4 11" id="KW-0812">Transmembrane</keyword>
<dbReference type="EMBL" id="JAGGNH010000001">
    <property type="protein sequence ID" value="KAJ0986132.1"/>
    <property type="molecule type" value="Genomic_DNA"/>
</dbReference>
<dbReference type="GO" id="GO:0071669">
    <property type="term" value="P:plant-type cell wall organization or biogenesis"/>
    <property type="evidence" value="ECO:0007669"/>
    <property type="project" value="UniProtKB-ARBA"/>
</dbReference>
<dbReference type="AlphaFoldDB" id="A0A9D5HS62"/>
<feature type="transmembrane region" description="Helical" evidence="11">
    <location>
        <begin position="718"/>
        <end position="739"/>
    </location>
</feature>
<feature type="binding site" evidence="10">
    <location>
        <position position="341"/>
    </location>
    <ligand>
        <name>Mn(2+)</name>
        <dbReference type="ChEBI" id="CHEBI:29035"/>
    </ligand>
</feature>
<sequence length="776" mass="88492">MGSTIEVWVLRRYIKTTCLHYFRSYLVKEKKEKEKQKKKMKGLHTLKPEPFIPFNRFHALLYSIAILALVFNRCSSLMNNNTSNGVAFFMFSFLLLAELVFALQWVTGQAFKWRPVRRREWPERLCEVVEEKQLPKLDVFVCTADPYKEPPVRVLSTALSAMAFEYPAEKLSVYVSDDGCSELTMFAFMEAARFARHWLPFCKDNNILVRSPEAYFNGSNHSYCSDASSPNIKIMYQNMKERVESSMERGFVSEDMLTSEEDSQLFMKWKGFTRRDHPSVIQILLESSKDRDVSGAQLPNLVYLSREKSSTTPHNFKAGALNALLRVSGLMTNAPVILTMDCDMYSNDPRTPLRALCYLLDPKITPELAYVQFPQCFQGINHKDIYASEIKRLFQINAQGFDGLCGPNYVGTGCFFPRRCFFSLPGSPSSLEDVATSTTTITGVDESEEISSILQKAHEAASCRYEHGTKWGFSIGFRYESVVEDFNTGYSLHCKGWRSVFCNPERSAFLGDVAMNLNDVLSQGKRWCVGLLEVAFSRHCPLTFGTKNASLLVGLCYAYYALWWIWFIPITTYALLPQLALINHIPLFPKISDPWFYLYAYLFIAAYAQDLTEFIIGGSTFWKWWNDQRMWMMRGVTSFIFGSIEFTLQSLGISTSGFLVTNKVMGDEQSERYKKGMFEFGVASPLFVPLGIVAIVNLSSFVVGFAEVLRKEVSFDEMFVQLFISGFVMVNSWPIYEAMFLRKDGGRMPKMITILAICMTLLLVSLSLFLFGGSVV</sequence>
<feature type="transmembrane region" description="Helical" evidence="11">
    <location>
        <begin position="596"/>
        <end position="616"/>
    </location>
</feature>
<dbReference type="GO" id="GO:0012505">
    <property type="term" value="C:endomembrane system"/>
    <property type="evidence" value="ECO:0007669"/>
    <property type="project" value="UniProtKB-SubCell"/>
</dbReference>
<dbReference type="GO" id="GO:0071555">
    <property type="term" value="P:cell wall organization"/>
    <property type="evidence" value="ECO:0007669"/>
    <property type="project" value="UniProtKB-KW"/>
</dbReference>
<feature type="binding site" evidence="9">
    <location>
        <position position="178"/>
    </location>
    <ligand>
        <name>UDP-alpha-D-glucose</name>
        <dbReference type="ChEBI" id="CHEBI:58885"/>
    </ligand>
</feature>
<feature type="transmembrane region" description="Helical" evidence="11">
    <location>
        <begin position="86"/>
        <end position="106"/>
    </location>
</feature>
<dbReference type="InterPro" id="IPR005150">
    <property type="entry name" value="Cellulose_synth"/>
</dbReference>
<keyword evidence="5 11" id="KW-1133">Transmembrane helix</keyword>
<dbReference type="Pfam" id="PF03552">
    <property type="entry name" value="Cellulose_synt"/>
    <property type="match status" value="2"/>
</dbReference>
<feature type="transmembrane region" description="Helical" evidence="11">
    <location>
        <begin position="636"/>
        <end position="660"/>
    </location>
</feature>
<accession>A0A9D5HS62</accession>
<feature type="binding site" evidence="10">
    <location>
        <position position="317"/>
    </location>
    <ligand>
        <name>Mn(2+)</name>
        <dbReference type="ChEBI" id="CHEBI:29035"/>
    </ligand>
</feature>
<evidence type="ECO:0000256" key="7">
    <source>
        <dbReference type="ARBA" id="ARBA00023316"/>
    </source>
</evidence>
<evidence type="ECO:0000256" key="10">
    <source>
        <dbReference type="PIRSR" id="PIRSR605150-3"/>
    </source>
</evidence>
<dbReference type="InterPro" id="IPR029044">
    <property type="entry name" value="Nucleotide-diphossugar_trans"/>
</dbReference>
<evidence type="ECO:0000256" key="4">
    <source>
        <dbReference type="ARBA" id="ARBA00022692"/>
    </source>
</evidence>
<dbReference type="GO" id="GO:0016760">
    <property type="term" value="F:cellulose synthase (UDP-forming) activity"/>
    <property type="evidence" value="ECO:0007669"/>
    <property type="project" value="InterPro"/>
</dbReference>
<proteinExistence type="predicted"/>
<dbReference type="Gene3D" id="3.90.550.10">
    <property type="entry name" value="Spore Coat Polysaccharide Biosynthesis Protein SpsA, Chain A"/>
    <property type="match status" value="2"/>
</dbReference>
<keyword evidence="13" id="KW-1185">Reference proteome</keyword>
<feature type="transmembrane region" description="Helical" evidence="11">
    <location>
        <begin position="57"/>
        <end position="74"/>
    </location>
</feature>
<evidence type="ECO:0000256" key="5">
    <source>
        <dbReference type="ARBA" id="ARBA00022989"/>
    </source>
</evidence>
<comment type="subcellular location">
    <subcellularLocation>
        <location evidence="1">Endomembrane system</location>
        <topology evidence="1">Multi-pass membrane protein</topology>
    </subcellularLocation>
</comment>
<dbReference type="Proteomes" id="UP001085076">
    <property type="component" value="Miscellaneous, Linkage group lg01"/>
</dbReference>
<evidence type="ECO:0000256" key="3">
    <source>
        <dbReference type="ARBA" id="ARBA00022679"/>
    </source>
</evidence>
<evidence type="ECO:0000256" key="6">
    <source>
        <dbReference type="ARBA" id="ARBA00023136"/>
    </source>
</evidence>
<dbReference type="PANTHER" id="PTHR13301">
    <property type="entry name" value="X-BOX TRANSCRIPTION FACTOR-RELATED"/>
    <property type="match status" value="1"/>
</dbReference>
<dbReference type="FunFam" id="3.90.550.10:FF:000135">
    <property type="entry name" value="Cellulose synthase-like protein G3"/>
    <property type="match status" value="1"/>
</dbReference>
<evidence type="ECO:0000256" key="8">
    <source>
        <dbReference type="PIRSR" id="PIRSR605150-1"/>
    </source>
</evidence>
<name>A0A9D5HS62_9LILI</name>
<dbReference type="GO" id="GO:0030244">
    <property type="term" value="P:cellulose biosynthetic process"/>
    <property type="evidence" value="ECO:0007669"/>
    <property type="project" value="InterPro"/>
</dbReference>
<keyword evidence="3" id="KW-0808">Transferase</keyword>
<keyword evidence="7" id="KW-0961">Cell wall biogenesis/degradation</keyword>
<dbReference type="SUPFAM" id="SSF53448">
    <property type="entry name" value="Nucleotide-diphospho-sugar transferases"/>
    <property type="match status" value="1"/>
</dbReference>
<evidence type="ECO:0008006" key="14">
    <source>
        <dbReference type="Google" id="ProtNLM"/>
    </source>
</evidence>
<reference evidence="12" key="1">
    <citation type="submission" date="2021-03" db="EMBL/GenBank/DDBJ databases">
        <authorList>
            <person name="Li Z."/>
            <person name="Yang C."/>
        </authorList>
    </citation>
    <scope>NUCLEOTIDE SEQUENCE</scope>
    <source>
        <strain evidence="12">Dzin_1.0</strain>
        <tissue evidence="12">Leaf</tissue>
    </source>
</reference>
<feature type="binding site" evidence="9">
    <location>
        <position position="149"/>
    </location>
    <ligand>
        <name>UDP-alpha-D-glucose</name>
        <dbReference type="ChEBI" id="CHEBI:58885"/>
    </ligand>
</feature>
<reference evidence="12" key="2">
    <citation type="journal article" date="2022" name="Hortic Res">
        <title>The genome of Dioscorea zingiberensis sheds light on the biosynthesis, origin and evolution of the medicinally important diosgenin saponins.</title>
        <authorList>
            <person name="Li Y."/>
            <person name="Tan C."/>
            <person name="Li Z."/>
            <person name="Guo J."/>
            <person name="Li S."/>
            <person name="Chen X."/>
            <person name="Wang C."/>
            <person name="Dai X."/>
            <person name="Yang H."/>
            <person name="Song W."/>
            <person name="Hou L."/>
            <person name="Xu J."/>
            <person name="Tong Z."/>
            <person name="Xu A."/>
            <person name="Yuan X."/>
            <person name="Wang W."/>
            <person name="Yang Q."/>
            <person name="Chen L."/>
            <person name="Sun Z."/>
            <person name="Wang K."/>
            <person name="Pan B."/>
            <person name="Chen J."/>
            <person name="Bao Y."/>
            <person name="Liu F."/>
            <person name="Qi X."/>
            <person name="Gang D.R."/>
            <person name="Wen J."/>
            <person name="Li J."/>
        </authorList>
    </citation>
    <scope>NUCLEOTIDE SEQUENCE</scope>
    <source>
        <strain evidence="12">Dzin_1.0</strain>
    </source>
</reference>
<feature type="binding site" evidence="9">
    <location>
        <position position="148"/>
    </location>
    <ligand>
        <name>UDP-alpha-D-glucose</name>
        <dbReference type="ChEBI" id="CHEBI:58885"/>
    </ligand>
</feature>
<evidence type="ECO:0000256" key="1">
    <source>
        <dbReference type="ARBA" id="ARBA00004127"/>
    </source>
</evidence>
<feature type="transmembrane region" description="Helical" evidence="11">
    <location>
        <begin position="557"/>
        <end position="576"/>
    </location>
</feature>
<organism evidence="12 13">
    <name type="scientific">Dioscorea zingiberensis</name>
    <dbReference type="NCBI Taxonomy" id="325984"/>
    <lineage>
        <taxon>Eukaryota</taxon>
        <taxon>Viridiplantae</taxon>
        <taxon>Streptophyta</taxon>
        <taxon>Embryophyta</taxon>
        <taxon>Tracheophyta</taxon>
        <taxon>Spermatophyta</taxon>
        <taxon>Magnoliopsida</taxon>
        <taxon>Liliopsida</taxon>
        <taxon>Dioscoreales</taxon>
        <taxon>Dioscoreaceae</taxon>
        <taxon>Dioscorea</taxon>
    </lineage>
</organism>
<evidence type="ECO:0000313" key="12">
    <source>
        <dbReference type="EMBL" id="KAJ0986132.1"/>
    </source>
</evidence>
<evidence type="ECO:0000256" key="9">
    <source>
        <dbReference type="PIRSR" id="PIRSR605150-2"/>
    </source>
</evidence>
<evidence type="ECO:0000256" key="11">
    <source>
        <dbReference type="SAM" id="Phobius"/>
    </source>
</evidence>
<feature type="active site" evidence="8">
    <location>
        <position position="485"/>
    </location>
</feature>
<feature type="transmembrane region" description="Helical" evidence="11">
    <location>
        <begin position="751"/>
        <end position="771"/>
    </location>
</feature>